<dbReference type="PANTHER" id="PTHR46622">
    <property type="entry name" value="DNA-DEPENDENT METALLOPROTEASE WSS1"/>
    <property type="match status" value="1"/>
</dbReference>
<dbReference type="GO" id="GO:0006281">
    <property type="term" value="P:DNA repair"/>
    <property type="evidence" value="ECO:0007669"/>
    <property type="project" value="TreeGrafter"/>
</dbReference>
<feature type="compositionally biased region" description="Acidic residues" evidence="1">
    <location>
        <begin position="406"/>
        <end position="416"/>
    </location>
</feature>
<dbReference type="InterPro" id="IPR053000">
    <property type="entry name" value="WSS1-like_metalloprotease"/>
</dbReference>
<dbReference type="PANTHER" id="PTHR46622:SF1">
    <property type="entry name" value="DNA-DEPENDENT METALLOPROTEASE WSS1"/>
    <property type="match status" value="1"/>
</dbReference>
<protein>
    <recommendedName>
        <fullName evidence="2">WLM domain-containing protein</fullName>
    </recommendedName>
</protein>
<dbReference type="Pfam" id="PF08325">
    <property type="entry name" value="WLM"/>
    <property type="match status" value="1"/>
</dbReference>
<dbReference type="Proteomes" id="UP001310594">
    <property type="component" value="Unassembled WGS sequence"/>
</dbReference>
<proteinExistence type="predicted"/>
<gene>
    <name evidence="3" type="ORF">LTR97_005939</name>
</gene>
<dbReference type="Gene3D" id="3.30.2010.10">
    <property type="entry name" value="Metalloproteases ('zincins'), catalytic domain"/>
    <property type="match status" value="1"/>
</dbReference>
<sequence length="607" mass="66522">MKSQMLKSRASLARFDRVLQPGFRHLAATLRHQPPQGGNTGDMPLGFERINEKRQRPNANINFIKPNVHQSAADQAIAHDFLSRIAAQCYPVMKTNTISVMSLEEFPPNAEFLGRNFNAGECIQLVLKDKGGRWLSFKFVQMVMMHELAHCKQMNHSRFFWNVRNDYAKQMEGLWEKGYHGEGLWGRGKDLASGAFTSDRMPDDVQIPEHLCGGTYKRARGKKRKRGETDGGEQPKVSYAERQQKRIARKFGKHGDGNAIGEDELVRGALDSKAGKRHTGKPKVAKSKRGRDLRANAALARFEAAKAQTPERTPELEDDGSETESGWSSDDDVDSSESIILRRKVGRVTDQNGNDLVQVCGDEGEEDQGGGNEKEELLMLSGKPKDFPLKATTSTKRSSWPGNADEGSETESEAEESTVKPTRSTVTVEKVSKAHALAPQGNLDTEKPRNGPPTRRSVAQNLPDDDETESEAEEQPSVLNREVSVPAPEATRWVPPPAPASTTTSANVLAPKPAHISASTTLVCSICSLENDRSATICLACSNVLKPALMEDHWRCTSQTCAGNKYINAGDAGRCGLCGGQKPPKTTTARGDARPVGITSGDVLRWD</sequence>
<dbReference type="GO" id="GO:0005634">
    <property type="term" value="C:nucleus"/>
    <property type="evidence" value="ECO:0007669"/>
    <property type="project" value="TreeGrafter"/>
</dbReference>
<dbReference type="EMBL" id="JAVRQU010000008">
    <property type="protein sequence ID" value="KAK5699808.1"/>
    <property type="molecule type" value="Genomic_DNA"/>
</dbReference>
<comment type="caution">
    <text evidence="3">The sequence shown here is derived from an EMBL/GenBank/DDBJ whole genome shotgun (WGS) entry which is preliminary data.</text>
</comment>
<feature type="region of interest" description="Disordered" evidence="1">
    <location>
        <begin position="584"/>
        <end position="607"/>
    </location>
</feature>
<feature type="compositionally biased region" description="Polar residues" evidence="1">
    <location>
        <begin position="391"/>
        <end position="401"/>
    </location>
</feature>
<evidence type="ECO:0000256" key="1">
    <source>
        <dbReference type="SAM" id="MobiDB-lite"/>
    </source>
</evidence>
<feature type="compositionally biased region" description="Acidic residues" evidence="1">
    <location>
        <begin position="463"/>
        <end position="474"/>
    </location>
</feature>
<feature type="compositionally biased region" description="Basic residues" evidence="1">
    <location>
        <begin position="275"/>
        <end position="291"/>
    </location>
</feature>
<evidence type="ECO:0000259" key="2">
    <source>
        <dbReference type="PROSITE" id="PS51397"/>
    </source>
</evidence>
<dbReference type="GO" id="GO:0008237">
    <property type="term" value="F:metallopeptidase activity"/>
    <property type="evidence" value="ECO:0007669"/>
    <property type="project" value="TreeGrafter"/>
</dbReference>
<feature type="region of interest" description="Disordered" evidence="1">
    <location>
        <begin position="197"/>
        <end position="242"/>
    </location>
</feature>
<organism evidence="3 4">
    <name type="scientific">Elasticomyces elasticus</name>
    <dbReference type="NCBI Taxonomy" id="574655"/>
    <lineage>
        <taxon>Eukaryota</taxon>
        <taxon>Fungi</taxon>
        <taxon>Dikarya</taxon>
        <taxon>Ascomycota</taxon>
        <taxon>Pezizomycotina</taxon>
        <taxon>Dothideomycetes</taxon>
        <taxon>Dothideomycetidae</taxon>
        <taxon>Mycosphaerellales</taxon>
        <taxon>Teratosphaeriaceae</taxon>
        <taxon>Elasticomyces</taxon>
    </lineage>
</organism>
<dbReference type="InterPro" id="IPR013536">
    <property type="entry name" value="WLM_dom"/>
</dbReference>
<name>A0AAN7WC01_9PEZI</name>
<dbReference type="PROSITE" id="PS51397">
    <property type="entry name" value="WLM"/>
    <property type="match status" value="1"/>
</dbReference>
<dbReference type="AlphaFoldDB" id="A0AAN7WC01"/>
<feature type="compositionally biased region" description="Basic residues" evidence="1">
    <location>
        <begin position="217"/>
        <end position="226"/>
    </location>
</feature>
<evidence type="ECO:0000313" key="3">
    <source>
        <dbReference type="EMBL" id="KAK5699808.1"/>
    </source>
</evidence>
<accession>A0AAN7WC01</accession>
<feature type="compositionally biased region" description="Basic and acidic residues" evidence="1">
    <location>
        <begin position="372"/>
        <end position="388"/>
    </location>
</feature>
<reference evidence="3" key="1">
    <citation type="submission" date="2023-08" db="EMBL/GenBank/DDBJ databases">
        <title>Black Yeasts Isolated from many extreme environments.</title>
        <authorList>
            <person name="Coleine C."/>
            <person name="Stajich J.E."/>
            <person name="Selbmann L."/>
        </authorList>
    </citation>
    <scope>NUCLEOTIDE SEQUENCE</scope>
    <source>
        <strain evidence="3">CCFEE 5810</strain>
    </source>
</reference>
<feature type="region of interest" description="Disordered" evidence="1">
    <location>
        <begin position="269"/>
        <end position="505"/>
    </location>
</feature>
<feature type="compositionally biased region" description="Low complexity" evidence="1">
    <location>
        <begin position="295"/>
        <end position="307"/>
    </location>
</feature>
<feature type="domain" description="WLM" evidence="2">
    <location>
        <begin position="52"/>
        <end position="303"/>
    </location>
</feature>
<evidence type="ECO:0000313" key="4">
    <source>
        <dbReference type="Proteomes" id="UP001310594"/>
    </source>
</evidence>